<reference evidence="2" key="2">
    <citation type="submission" date="2013-04" db="UniProtKB">
        <authorList>
            <consortium name="EnsemblPlants"/>
        </authorList>
    </citation>
    <scope>IDENTIFICATION</scope>
</reference>
<dbReference type="EnsemblPlants" id="OB10G16040.1">
    <property type="protein sequence ID" value="OB10G16040.1"/>
    <property type="gene ID" value="OB10G16040"/>
</dbReference>
<dbReference type="Proteomes" id="UP000006038">
    <property type="component" value="Chromosome 10"/>
</dbReference>
<dbReference type="Gramene" id="OB10G16040.1">
    <property type="protein sequence ID" value="OB10G16040.1"/>
    <property type="gene ID" value="OB10G16040"/>
</dbReference>
<dbReference type="HOGENOM" id="CLU_2018741_0_0_1"/>
<proteinExistence type="predicted"/>
<evidence type="ECO:0000313" key="3">
    <source>
        <dbReference type="Proteomes" id="UP000006038"/>
    </source>
</evidence>
<dbReference type="AlphaFoldDB" id="J3N256"/>
<accession>J3N256</accession>
<sequence length="123" mass="12850">MDASSASGSTGDLCKFTTAIALTKSSQVFFKTSGGKKGCPLDEAYGQAGKKGKSGTAEGMRAGSSPGTKSKGWDNPTSNLIDPKEGASGQSTLDVRNHMFTVPKGLEYYFTNPWLVIVACFSP</sequence>
<protein>
    <submittedName>
        <fullName evidence="2">Uncharacterized protein</fullName>
    </submittedName>
</protein>
<evidence type="ECO:0000256" key="1">
    <source>
        <dbReference type="SAM" id="MobiDB-lite"/>
    </source>
</evidence>
<name>J3N256_ORYBR</name>
<organism evidence="2">
    <name type="scientific">Oryza brachyantha</name>
    <name type="common">malo sina</name>
    <dbReference type="NCBI Taxonomy" id="4533"/>
    <lineage>
        <taxon>Eukaryota</taxon>
        <taxon>Viridiplantae</taxon>
        <taxon>Streptophyta</taxon>
        <taxon>Embryophyta</taxon>
        <taxon>Tracheophyta</taxon>
        <taxon>Spermatophyta</taxon>
        <taxon>Magnoliopsida</taxon>
        <taxon>Liliopsida</taxon>
        <taxon>Poales</taxon>
        <taxon>Poaceae</taxon>
        <taxon>BOP clade</taxon>
        <taxon>Oryzoideae</taxon>
        <taxon>Oryzeae</taxon>
        <taxon>Oryzinae</taxon>
        <taxon>Oryza</taxon>
    </lineage>
</organism>
<keyword evidence="3" id="KW-1185">Reference proteome</keyword>
<evidence type="ECO:0000313" key="2">
    <source>
        <dbReference type="EnsemblPlants" id="OB10G16040.1"/>
    </source>
</evidence>
<feature type="region of interest" description="Disordered" evidence="1">
    <location>
        <begin position="44"/>
        <end position="90"/>
    </location>
</feature>
<reference evidence="2" key="1">
    <citation type="journal article" date="2013" name="Nat. Commun.">
        <title>Whole-genome sequencing of Oryza brachyantha reveals mechanisms underlying Oryza genome evolution.</title>
        <authorList>
            <person name="Chen J."/>
            <person name="Huang Q."/>
            <person name="Gao D."/>
            <person name="Wang J."/>
            <person name="Lang Y."/>
            <person name="Liu T."/>
            <person name="Li B."/>
            <person name="Bai Z."/>
            <person name="Luis Goicoechea J."/>
            <person name="Liang C."/>
            <person name="Chen C."/>
            <person name="Zhang W."/>
            <person name="Sun S."/>
            <person name="Liao Y."/>
            <person name="Zhang X."/>
            <person name="Yang L."/>
            <person name="Song C."/>
            <person name="Wang M."/>
            <person name="Shi J."/>
            <person name="Liu G."/>
            <person name="Liu J."/>
            <person name="Zhou H."/>
            <person name="Zhou W."/>
            <person name="Yu Q."/>
            <person name="An N."/>
            <person name="Chen Y."/>
            <person name="Cai Q."/>
            <person name="Wang B."/>
            <person name="Liu B."/>
            <person name="Min J."/>
            <person name="Huang Y."/>
            <person name="Wu H."/>
            <person name="Li Z."/>
            <person name="Zhang Y."/>
            <person name="Yin Y."/>
            <person name="Song W."/>
            <person name="Jiang J."/>
            <person name="Jackson S.A."/>
            <person name="Wing R.A."/>
            <person name="Wang J."/>
            <person name="Chen M."/>
        </authorList>
    </citation>
    <scope>NUCLEOTIDE SEQUENCE [LARGE SCALE GENOMIC DNA]</scope>
    <source>
        <strain evidence="2">cv. IRGC 101232</strain>
    </source>
</reference>